<name>A0A813K8X9_POLGL</name>
<keyword evidence="5" id="KW-0648">Protein biosynthesis</keyword>
<keyword evidence="4" id="KW-0251">Elongation factor</keyword>
<dbReference type="Proteomes" id="UP000626109">
    <property type="component" value="Unassembled WGS sequence"/>
</dbReference>
<comment type="subcellular location">
    <subcellularLocation>
        <location evidence="1">Virion</location>
    </subcellularLocation>
</comment>
<evidence type="ECO:0000256" key="4">
    <source>
        <dbReference type="ARBA" id="ARBA00022768"/>
    </source>
</evidence>
<reference evidence="8" key="1">
    <citation type="submission" date="2021-02" db="EMBL/GenBank/DDBJ databases">
        <authorList>
            <person name="Dougan E. K."/>
            <person name="Rhodes N."/>
            <person name="Thang M."/>
            <person name="Chan C."/>
        </authorList>
    </citation>
    <scope>NUCLEOTIDE SEQUENCE</scope>
</reference>
<evidence type="ECO:0000313" key="8">
    <source>
        <dbReference type="EMBL" id="CAE8697932.1"/>
    </source>
</evidence>
<evidence type="ECO:0000256" key="2">
    <source>
        <dbReference type="ARBA" id="ARBA00011923"/>
    </source>
</evidence>
<dbReference type="InterPro" id="IPR029063">
    <property type="entry name" value="SAM-dependent_MTases_sf"/>
</dbReference>
<organism evidence="8 9">
    <name type="scientific">Polarella glacialis</name>
    <name type="common">Dinoflagellate</name>
    <dbReference type="NCBI Taxonomy" id="89957"/>
    <lineage>
        <taxon>Eukaryota</taxon>
        <taxon>Sar</taxon>
        <taxon>Alveolata</taxon>
        <taxon>Dinophyceae</taxon>
        <taxon>Suessiales</taxon>
        <taxon>Suessiaceae</taxon>
        <taxon>Polarella</taxon>
    </lineage>
</organism>
<accession>A0A813K8X9</accession>
<dbReference type="Pfam" id="PF01358">
    <property type="entry name" value="PARP_regulatory"/>
    <property type="match status" value="1"/>
</dbReference>
<sequence length="186" mass="20794">PLNLARAAGSRNSWAAEFALAIRCEDPTQALANPHTWQRIDLCPSEFPELDRLPLQQVLTDSSPQRPYRERKNEAKSTVHWGQRKLCLAELEFLTQFASEASRLVYAGAAPGDHLAFLCRLFPEIQVDGYDPRPFSASAVPPLAPPNLRVHQVCFTDEVARQIASEADAPILFVSDIRTADWQSDK</sequence>
<dbReference type="EMBL" id="CAJNNW010028841">
    <property type="protein sequence ID" value="CAE8697932.1"/>
    <property type="molecule type" value="Genomic_DNA"/>
</dbReference>
<dbReference type="Gene3D" id="3.40.50.150">
    <property type="entry name" value="Vaccinia Virus protein VP39"/>
    <property type="match status" value="1"/>
</dbReference>
<gene>
    <name evidence="8" type="ORF">PGLA2088_LOCUS30488</name>
</gene>
<dbReference type="AlphaFoldDB" id="A0A813K8X9"/>
<dbReference type="InterPro" id="IPR000176">
    <property type="entry name" value="mRNA_MeTrfase-like"/>
</dbReference>
<comment type="subunit">
    <text evidence="7">Interacts with poly(A) polymerase catalytic subunit OPG063. Interacts with OPG109 and OPG123; these interactions might help linking transcription to capping and polyadenylation.</text>
</comment>
<comment type="caution">
    <text evidence="8">The sequence shown here is derived from an EMBL/GenBank/DDBJ whole genome shotgun (WGS) entry which is preliminary data.</text>
</comment>
<dbReference type="PROSITE" id="PS51612">
    <property type="entry name" value="SAM_MT_2O_PK"/>
    <property type="match status" value="1"/>
</dbReference>
<dbReference type="SUPFAM" id="SSF53335">
    <property type="entry name" value="S-adenosyl-L-methionine-dependent methyltransferases"/>
    <property type="match status" value="1"/>
</dbReference>
<evidence type="ECO:0000313" key="9">
    <source>
        <dbReference type="Proteomes" id="UP000626109"/>
    </source>
</evidence>
<comment type="function">
    <text evidence="6">Displays methyltransferase, positive regulation of the poly(A) polymerase and transcription elongation activities. Involved in the modification of both mRNA ends and in intermediate and late gene positive transcription elongation. At the mRNAs 5' end, methylates the ribose 2' OH group of the first transcribed nucleotide, thereby producing a 2'-O-methylpurine cap. At the 3' end, functions as a processivity factor which stimulates the activity of the viral poly(A) polymerase OPG063 that creates mRNA's poly(A) tail. In the presence of OPG102, OPG063 does not dissociate from the RNA allowing tail elongation to around 250 adenylates.</text>
</comment>
<dbReference type="EC" id="2.1.1.57" evidence="2"/>
<proteinExistence type="predicted"/>
<evidence type="ECO:0000256" key="3">
    <source>
        <dbReference type="ARBA" id="ARBA00015701"/>
    </source>
</evidence>
<dbReference type="GO" id="GO:0003746">
    <property type="term" value="F:translation elongation factor activity"/>
    <property type="evidence" value="ECO:0007669"/>
    <property type="project" value="UniProtKB-KW"/>
</dbReference>
<evidence type="ECO:0000256" key="6">
    <source>
        <dbReference type="ARBA" id="ARBA00034661"/>
    </source>
</evidence>
<feature type="non-terminal residue" evidence="8">
    <location>
        <position position="1"/>
    </location>
</feature>
<dbReference type="GO" id="GO:0006370">
    <property type="term" value="P:7-methylguanosine mRNA capping"/>
    <property type="evidence" value="ECO:0007669"/>
    <property type="project" value="InterPro"/>
</dbReference>
<dbReference type="InterPro" id="IPR025804">
    <property type="entry name" value="Pox/kineto_cap_MeTfrase"/>
</dbReference>
<protein>
    <recommendedName>
        <fullName evidence="3">Cap-specific mRNA (nucleoside-2'-O-)-methyltransferase</fullName>
        <ecNumber evidence="2">2.1.1.57</ecNumber>
    </recommendedName>
</protein>
<evidence type="ECO:0000256" key="7">
    <source>
        <dbReference type="ARBA" id="ARBA00046511"/>
    </source>
</evidence>
<dbReference type="GO" id="GO:0004483">
    <property type="term" value="F:methyltransferase cap1 activity"/>
    <property type="evidence" value="ECO:0007669"/>
    <property type="project" value="UniProtKB-EC"/>
</dbReference>
<evidence type="ECO:0000256" key="1">
    <source>
        <dbReference type="ARBA" id="ARBA00004328"/>
    </source>
</evidence>
<evidence type="ECO:0000256" key="5">
    <source>
        <dbReference type="ARBA" id="ARBA00022917"/>
    </source>
</evidence>
<feature type="non-terminal residue" evidence="8">
    <location>
        <position position="186"/>
    </location>
</feature>